<dbReference type="EMBL" id="JAGKQM010000017">
    <property type="protein sequence ID" value="KAH0871378.1"/>
    <property type="molecule type" value="Genomic_DNA"/>
</dbReference>
<keyword evidence="3" id="KW-1185">Reference proteome</keyword>
<evidence type="ECO:0000313" key="2">
    <source>
        <dbReference type="EMBL" id="KAH0871378.1"/>
    </source>
</evidence>
<evidence type="ECO:0000259" key="1">
    <source>
        <dbReference type="PROSITE" id="PS50181"/>
    </source>
</evidence>
<dbReference type="InterPro" id="IPR057499">
    <property type="entry name" value="Kelch_FKB95"/>
</dbReference>
<comment type="caution">
    <text evidence="2">The sequence shown here is derived from an EMBL/GenBank/DDBJ whole genome shotgun (WGS) entry which is preliminary data.</text>
</comment>
<dbReference type="SUPFAM" id="SSF117281">
    <property type="entry name" value="Kelch motif"/>
    <property type="match status" value="2"/>
</dbReference>
<organism evidence="2 3">
    <name type="scientific">Brassica napus</name>
    <name type="common">Rape</name>
    <dbReference type="NCBI Taxonomy" id="3708"/>
    <lineage>
        <taxon>Eukaryota</taxon>
        <taxon>Viridiplantae</taxon>
        <taxon>Streptophyta</taxon>
        <taxon>Embryophyta</taxon>
        <taxon>Tracheophyta</taxon>
        <taxon>Spermatophyta</taxon>
        <taxon>Magnoliopsida</taxon>
        <taxon>eudicotyledons</taxon>
        <taxon>Gunneridae</taxon>
        <taxon>Pentapetalae</taxon>
        <taxon>rosids</taxon>
        <taxon>malvids</taxon>
        <taxon>Brassicales</taxon>
        <taxon>Brassicaceae</taxon>
        <taxon>Brassiceae</taxon>
        <taxon>Brassica</taxon>
    </lineage>
</organism>
<dbReference type="InterPro" id="IPR001810">
    <property type="entry name" value="F-box_dom"/>
</dbReference>
<dbReference type="InterPro" id="IPR036047">
    <property type="entry name" value="F-box-like_dom_sf"/>
</dbReference>
<gene>
    <name evidence="2" type="ORF">HID58_078400</name>
</gene>
<dbReference type="Proteomes" id="UP000824890">
    <property type="component" value="Unassembled WGS sequence"/>
</dbReference>
<protein>
    <recommendedName>
        <fullName evidence="1">F-box domain-containing protein</fullName>
    </recommendedName>
</protein>
<dbReference type="InterPro" id="IPR006652">
    <property type="entry name" value="Kelch_1"/>
</dbReference>
<dbReference type="InterPro" id="IPR050354">
    <property type="entry name" value="F-box/kelch-repeat_ARATH"/>
</dbReference>
<feature type="domain" description="F-box" evidence="1">
    <location>
        <begin position="556"/>
        <end position="602"/>
    </location>
</feature>
<dbReference type="Gene3D" id="2.120.10.80">
    <property type="entry name" value="Kelch-type beta propeller"/>
    <property type="match status" value="2"/>
</dbReference>
<feature type="domain" description="F-box" evidence="1">
    <location>
        <begin position="19"/>
        <end position="65"/>
    </location>
</feature>
<proteinExistence type="predicted"/>
<dbReference type="Pfam" id="PF25210">
    <property type="entry name" value="Kelch_FKB95"/>
    <property type="match status" value="2"/>
</dbReference>
<dbReference type="PROSITE" id="PS50181">
    <property type="entry name" value="FBOX"/>
    <property type="match status" value="2"/>
</dbReference>
<name>A0ABQ7YTY1_BRANA</name>
<dbReference type="InterPro" id="IPR015915">
    <property type="entry name" value="Kelch-typ_b-propeller"/>
</dbReference>
<dbReference type="SMART" id="SM00612">
    <property type="entry name" value="Kelch"/>
    <property type="match status" value="3"/>
</dbReference>
<reference evidence="2 3" key="1">
    <citation type="submission" date="2021-05" db="EMBL/GenBank/DDBJ databases">
        <title>Genome Assembly of Synthetic Allotetraploid Brassica napus Reveals Homoeologous Exchanges between Subgenomes.</title>
        <authorList>
            <person name="Davis J.T."/>
        </authorList>
    </citation>
    <scope>NUCLEOTIDE SEQUENCE [LARGE SCALE GENOMIC DNA]</scope>
    <source>
        <strain evidence="3">cv. Da-Ae</strain>
        <tissue evidence="2">Seedling</tissue>
    </source>
</reference>
<dbReference type="SMART" id="SM00256">
    <property type="entry name" value="FBOX"/>
    <property type="match status" value="2"/>
</dbReference>
<sequence>MTSEEVQPIQINKTVPESPSSFPSLPDEIIENILARVSRWKYPSLSLVSKGFHSLLSSREIYKTRSQIGANETCVSVWLKLPGHPCASWFSLRTKPYNQNQTKQRGKMRFKRDPSGFSVVPIASSPTDSFPELYYTKTVGPEIYIIGGPYVNKPSDLRLSESHTWRDGPKMTVARKHANTVVLDEKIYVMGGCDIDAYYANWIEVFDVKTQSWAAFPGPGVDELCNHFRKRRCYNVNVFEGRIYLLAGDKEYTYEPKDGTWKLVKEISSFLSDDSVEAWCEIGKVICCRTRSGYLMWSASENEGRVWREIKGLKKLRRHPTRGLKIGYVFALLDCGGKLLVMWDPYCISGIRSKKIWYAKISLESRCNGREVWGKVECVDVLTFPVESYEGLNGTWKLLRENSSFVSGPVQVWGQMGDIIYGGCTYFEHLMWYRFENEGIEWREIKGLEKLREHPTRGLKTGRRFDLVECGGQLLAMWDPYPSVRSSSIKRNIKIWSAKKISLESRCNGCEVWGKVECVDVLTFPVESYQWFNCPPQKKAKIPPPPPPPPLNHQPCLSFSSLPNDITLNFFARIPKSYYPKISLVSKTFRSLLSSSELYAARFQMGTTVTCLYICLEYSTEHFTDPSPRWFSLYKSSGNLLVPVPKHSPPPPPPHASSTIMTGSQIYVFGGPLDDNVRRYSSAVRVYECRNKTWRNLPNMNMERFYASACVHDDKIYVMGGCIARSEHESWFEMFDIKTQTWKTLPPNPDLHVRLGCKKVRKIGVVHEKIYVKTEIELCDWVYDVKEKKWSVADVGLSVNWSNSWCVIDNVMFSYSRLRYVWYDLKNGTWKDVRGLEVLKKYRSFSSHVNPNGRVGSVVELVNYGGKLVIIWDRFERRGRSQNKNIWCAVVALERIHEGFWGKIEWFDVVHTVPKSYEFLRCLPVLV</sequence>
<dbReference type="Pfam" id="PF00646">
    <property type="entry name" value="F-box"/>
    <property type="match status" value="2"/>
</dbReference>
<accession>A0ABQ7YTY1</accession>
<dbReference type="CDD" id="cd22152">
    <property type="entry name" value="F-box_AtAFR-like"/>
    <property type="match status" value="2"/>
</dbReference>
<dbReference type="PANTHER" id="PTHR24414:SF90">
    <property type="entry name" value="F-BOX DOMAIN-CONTAINING PROTEIN"/>
    <property type="match status" value="1"/>
</dbReference>
<dbReference type="SUPFAM" id="SSF81383">
    <property type="entry name" value="F-box domain"/>
    <property type="match status" value="1"/>
</dbReference>
<dbReference type="PANTHER" id="PTHR24414">
    <property type="entry name" value="F-BOX/KELCH-REPEAT PROTEIN SKIP4"/>
    <property type="match status" value="1"/>
</dbReference>
<evidence type="ECO:0000313" key="3">
    <source>
        <dbReference type="Proteomes" id="UP000824890"/>
    </source>
</evidence>